<organism evidence="1 2">
    <name type="scientific">Pseudoponticoccus marisrubri</name>
    <dbReference type="NCBI Taxonomy" id="1685382"/>
    <lineage>
        <taxon>Bacteria</taxon>
        <taxon>Pseudomonadati</taxon>
        <taxon>Pseudomonadota</taxon>
        <taxon>Alphaproteobacteria</taxon>
        <taxon>Rhodobacterales</taxon>
        <taxon>Roseobacteraceae</taxon>
        <taxon>Pseudoponticoccus</taxon>
    </lineage>
</organism>
<name>A0A0W7WQ90_9RHOB</name>
<comment type="caution">
    <text evidence="1">The sequence shown here is derived from an EMBL/GenBank/DDBJ whole genome shotgun (WGS) entry which is preliminary data.</text>
</comment>
<accession>A0A0W7WQ90</accession>
<protein>
    <submittedName>
        <fullName evidence="1">Uncharacterized protein</fullName>
    </submittedName>
</protein>
<gene>
    <name evidence="1" type="ORF">AVJ23_03330</name>
</gene>
<dbReference type="STRING" id="1685382.AVJ23_03330"/>
<proteinExistence type="predicted"/>
<reference evidence="1 2" key="1">
    <citation type="submission" date="2015-12" db="EMBL/GenBank/DDBJ databases">
        <authorList>
            <person name="Shamseldin A."/>
            <person name="Moawad H."/>
            <person name="Abd El-Rahim W.M."/>
            <person name="Sadowsky M.J."/>
        </authorList>
    </citation>
    <scope>NUCLEOTIDE SEQUENCE [LARGE SCALE GENOMIC DNA]</scope>
    <source>
        <strain evidence="1 2">SJ5A-1</strain>
    </source>
</reference>
<dbReference type="RefSeq" id="WP_058860698.1">
    <property type="nucleotide sequence ID" value="NZ_LPXO01000001.1"/>
</dbReference>
<dbReference type="AlphaFoldDB" id="A0A0W7WQ90"/>
<sequence length="112" mass="11754">MGDRFGPLRQALERWQGEVDADLRIAALPASLLLDAEGAPGLDAPARGLIRDALLVKLEAARRGAGQESEADLARLRAWADREAGQAPAAATHPYIRDALGLVPVAPGKGRG</sequence>
<dbReference type="EMBL" id="LPXO01000001">
    <property type="protein sequence ID" value="KUF12755.1"/>
    <property type="molecule type" value="Genomic_DNA"/>
</dbReference>
<evidence type="ECO:0000313" key="2">
    <source>
        <dbReference type="Proteomes" id="UP000054396"/>
    </source>
</evidence>
<dbReference type="Proteomes" id="UP000054396">
    <property type="component" value="Unassembled WGS sequence"/>
</dbReference>
<keyword evidence="2" id="KW-1185">Reference proteome</keyword>
<evidence type="ECO:0000313" key="1">
    <source>
        <dbReference type="EMBL" id="KUF12755.1"/>
    </source>
</evidence>